<evidence type="ECO:0000256" key="7">
    <source>
        <dbReference type="NCBIfam" id="TIGR00188"/>
    </source>
</evidence>
<dbReference type="GO" id="GO:0042781">
    <property type="term" value="F:3'-tRNA processing endoribonuclease activity"/>
    <property type="evidence" value="ECO:0007669"/>
    <property type="project" value="TreeGrafter"/>
</dbReference>
<dbReference type="InterPro" id="IPR020568">
    <property type="entry name" value="Ribosomal_Su5_D2-typ_SF"/>
</dbReference>
<sequence length="109" mass="12992">MFTLKKKDIQNVFSNKQIIDNEDFLVVYLKNDQEKSRYAFVASKKNFKKSVDRNRAKRLLREAVRLRLNLLDDLKYDMIFIAKKSILNKKVYDILSQLDTVIGKLKNYD</sequence>
<dbReference type="EMBL" id="ABZS01000158">
    <property type="protein sequence ID" value="EEP60056.1"/>
    <property type="molecule type" value="Genomic_DNA"/>
</dbReference>
<dbReference type="EC" id="3.1.26.5" evidence="6 7"/>
<accession>C4FLJ3</accession>
<dbReference type="SUPFAM" id="SSF54211">
    <property type="entry name" value="Ribosomal protein S5 domain 2-like"/>
    <property type="match status" value="1"/>
</dbReference>
<comment type="catalytic activity">
    <reaction evidence="6">
        <text>Endonucleolytic cleavage of RNA, removing 5'-extranucleotides from tRNA precursor.</text>
        <dbReference type="EC" id="3.1.26.5"/>
    </reaction>
</comment>
<dbReference type="GO" id="GO:0000049">
    <property type="term" value="F:tRNA binding"/>
    <property type="evidence" value="ECO:0007669"/>
    <property type="project" value="UniProtKB-UniRule"/>
</dbReference>
<dbReference type="OrthoDB" id="1524972at2"/>
<dbReference type="NCBIfam" id="TIGR00188">
    <property type="entry name" value="rnpA"/>
    <property type="match status" value="1"/>
</dbReference>
<comment type="similarity">
    <text evidence="6">Belongs to the RnpA family.</text>
</comment>
<dbReference type="HAMAP" id="MF_00227">
    <property type="entry name" value="RNase_P"/>
    <property type="match status" value="1"/>
</dbReference>
<protein>
    <recommendedName>
        <fullName evidence="6 7">Ribonuclease P protein component</fullName>
        <shortName evidence="6">RNase P protein</shortName>
        <shortName evidence="6">RNaseP protein</shortName>
        <ecNumber evidence="6 7">3.1.26.5</ecNumber>
    </recommendedName>
    <alternativeName>
        <fullName evidence="6">Protein C5</fullName>
    </alternativeName>
</protein>
<organism evidence="8 9">
    <name type="scientific">Sulfurihydrogenibium yellowstonense SS-5</name>
    <dbReference type="NCBI Taxonomy" id="432331"/>
    <lineage>
        <taxon>Bacteria</taxon>
        <taxon>Pseudomonadati</taxon>
        <taxon>Aquificota</taxon>
        <taxon>Aquificia</taxon>
        <taxon>Aquificales</taxon>
        <taxon>Hydrogenothermaceae</taxon>
        <taxon>Sulfurihydrogenibium</taxon>
    </lineage>
</organism>
<evidence type="ECO:0000313" key="8">
    <source>
        <dbReference type="EMBL" id="EEP60056.1"/>
    </source>
</evidence>
<dbReference type="PANTHER" id="PTHR33992:SF1">
    <property type="entry name" value="RIBONUCLEASE P PROTEIN COMPONENT"/>
    <property type="match status" value="1"/>
</dbReference>
<keyword evidence="5 6" id="KW-0694">RNA-binding</keyword>
<evidence type="ECO:0000256" key="2">
    <source>
        <dbReference type="ARBA" id="ARBA00022722"/>
    </source>
</evidence>
<dbReference type="PANTHER" id="PTHR33992">
    <property type="entry name" value="RIBONUCLEASE P PROTEIN COMPONENT"/>
    <property type="match status" value="1"/>
</dbReference>
<dbReference type="GO" id="GO:0030677">
    <property type="term" value="C:ribonuclease P complex"/>
    <property type="evidence" value="ECO:0007669"/>
    <property type="project" value="TreeGrafter"/>
</dbReference>
<gene>
    <name evidence="6 8" type="primary">rnpA</name>
    <name evidence="8" type="ORF">SULYE_1447</name>
</gene>
<dbReference type="Pfam" id="PF00825">
    <property type="entry name" value="Ribonuclease_P"/>
    <property type="match status" value="1"/>
</dbReference>
<proteinExistence type="inferred from homology"/>
<evidence type="ECO:0000256" key="5">
    <source>
        <dbReference type="ARBA" id="ARBA00022884"/>
    </source>
</evidence>
<keyword evidence="3 6" id="KW-0255">Endonuclease</keyword>
<evidence type="ECO:0000256" key="3">
    <source>
        <dbReference type="ARBA" id="ARBA00022759"/>
    </source>
</evidence>
<comment type="subunit">
    <text evidence="6">Consists of a catalytic RNA component (M1 or rnpB) and a protein subunit.</text>
</comment>
<evidence type="ECO:0000313" key="9">
    <source>
        <dbReference type="Proteomes" id="UP000005540"/>
    </source>
</evidence>
<comment type="function">
    <text evidence="6">RNaseP catalyzes the removal of the 5'-leader sequence from pre-tRNA to produce the mature 5'-terminus. It can also cleave other RNA substrates such as 4.5S RNA. The protein component plays an auxiliary but essential role in vivo by binding to the 5'-leader sequence and broadening the substrate specificity of the ribozyme.</text>
</comment>
<dbReference type="Proteomes" id="UP000005540">
    <property type="component" value="Unassembled WGS sequence"/>
</dbReference>
<dbReference type="InterPro" id="IPR014721">
    <property type="entry name" value="Ribsml_uS5_D2-typ_fold_subgr"/>
</dbReference>
<dbReference type="Gene3D" id="3.30.230.10">
    <property type="match status" value="1"/>
</dbReference>
<comment type="caution">
    <text evidence="8">The sequence shown here is derived from an EMBL/GenBank/DDBJ whole genome shotgun (WGS) entry which is preliminary data.</text>
</comment>
<evidence type="ECO:0000256" key="6">
    <source>
        <dbReference type="HAMAP-Rule" id="MF_00227"/>
    </source>
</evidence>
<keyword evidence="2 6" id="KW-0540">Nuclease</keyword>
<dbReference type="GO" id="GO:0004526">
    <property type="term" value="F:ribonuclease P activity"/>
    <property type="evidence" value="ECO:0007669"/>
    <property type="project" value="UniProtKB-UniRule"/>
</dbReference>
<dbReference type="AlphaFoldDB" id="C4FLJ3"/>
<keyword evidence="4 6" id="KW-0378">Hydrolase</keyword>
<dbReference type="InterPro" id="IPR000100">
    <property type="entry name" value="RNase_P"/>
</dbReference>
<dbReference type="RefSeq" id="WP_007547797.1">
    <property type="nucleotide sequence ID" value="NZ_ABZS01000158.1"/>
</dbReference>
<reference evidence="8 9" key="1">
    <citation type="submission" date="2009-04" db="EMBL/GenBank/DDBJ databases">
        <authorList>
            <person name="Reysenbach A.-L."/>
            <person name="Heidelberg J.F."/>
            <person name="Nelson W.C."/>
        </authorList>
    </citation>
    <scope>NUCLEOTIDE SEQUENCE [LARGE SCALE GENOMIC DNA]</scope>
    <source>
        <strain evidence="8 9">SS-5</strain>
    </source>
</reference>
<evidence type="ECO:0000256" key="1">
    <source>
        <dbReference type="ARBA" id="ARBA00022694"/>
    </source>
</evidence>
<name>C4FLJ3_9AQUI</name>
<keyword evidence="9" id="KW-1185">Reference proteome</keyword>
<dbReference type="GO" id="GO:0001682">
    <property type="term" value="P:tRNA 5'-leader removal"/>
    <property type="evidence" value="ECO:0007669"/>
    <property type="project" value="UniProtKB-UniRule"/>
</dbReference>
<evidence type="ECO:0000256" key="4">
    <source>
        <dbReference type="ARBA" id="ARBA00022801"/>
    </source>
</evidence>
<keyword evidence="1 6" id="KW-0819">tRNA processing</keyword>